<feature type="domain" description="ABC3 transporter permease C-terminal" evidence="8">
    <location>
        <begin position="777"/>
        <end position="890"/>
    </location>
</feature>
<dbReference type="InterPro" id="IPR017800">
    <property type="entry name" value="ADOP"/>
</dbReference>
<dbReference type="Pfam" id="PF12704">
    <property type="entry name" value="MacB_PCD"/>
    <property type="match status" value="2"/>
</dbReference>
<feature type="transmembrane region" description="Helical" evidence="7">
    <location>
        <begin position="860"/>
        <end position="880"/>
    </location>
</feature>
<dbReference type="InParanoid" id="W0RG38"/>
<dbReference type="InterPro" id="IPR050250">
    <property type="entry name" value="Macrolide_Exporter_MacB"/>
</dbReference>
<gene>
    <name evidence="10" type="ORF">J421_2199</name>
</gene>
<sequence length="897" mass="95503">MLSELWSDVRYRLRALFDRDALERELDAELRFHLDREAERHERAGLSRDDALRRARAEFGRLDRVKEASRRARGTVALESALQDLRVATRRLRRAPGFVAAAVLVLALGIGATTATFSLVNAVLLEPLPYPRADRLVRLTQTASLPGLSTVDQSDASVMLYQRDAASFEGIAAWWSDNVDADIEPSAPSQAPARVQIARVTANLLDVLRVRPAIGRGFAPGEDRAGAPRVILLSDRLWRERYHGDPHAIGRRILVNEVPRTIVGVMPRGFGYPASTVDLWIPLTWDPANVRAGRFAYVAIGRLRDGVSTDRARADLARVLTRLPDEYPGDASAAMLARAHVVPSVEPLRDSIVGPVARLIWVLMASALLVLVVAGANVAGLFLVRAEHAQAELAVRAALGSGARRLVAQSLGEAALLGAAGGALGVVLAVLGVKAAVRAGDTWALPRLDEVGVDPRTLSFALAATVLCALCVSLLPLLRARRVPIALVLRSAGRGTAADPSRQRARDALVVAQTALALVLVASSGLMARSVVRLERVQPGFVPDDVAVAHVLLPAAKYTTGPMRARFLRDALDRLRAAPGVRDAGITDRVPLGTDGWRATIEVEDRPLPPDAAGATHPAATVDGDYFGTMRIPLLRGRSFGPMDEPHTAEDVVVSHAFALRYWNGASPVGKRIRPVGGTWLTIVGEVGDVHYDALDRPAGDVVYFPFVEREGDGSVPYGVAVLARTEPGRAPATVAAIRDIVRALDPALPTFGEETLDDAVRRASARARALVVLLAVASVVALTLGAVGLYGVVAYAVSVRRREIGVRIALGARPADVSRAVSLHGLRLAAVGVAIGLAGALVFTRLLRGLLYEVSATDPWVLGLTIVALLAVALVASWLPARRAAAVNPAEVLGAG</sequence>
<feature type="transmembrane region" description="Helical" evidence="7">
    <location>
        <begin position="829"/>
        <end position="848"/>
    </location>
</feature>
<feature type="transmembrane region" description="Helical" evidence="7">
    <location>
        <begin position="771"/>
        <end position="798"/>
    </location>
</feature>
<evidence type="ECO:0000256" key="6">
    <source>
        <dbReference type="ARBA" id="ARBA00038076"/>
    </source>
</evidence>
<evidence type="ECO:0000259" key="8">
    <source>
        <dbReference type="Pfam" id="PF02687"/>
    </source>
</evidence>
<feature type="transmembrane region" description="Helical" evidence="7">
    <location>
        <begin position="457"/>
        <end position="478"/>
    </location>
</feature>
<feature type="domain" description="ABC3 transporter permease C-terminal" evidence="8">
    <location>
        <begin position="366"/>
        <end position="484"/>
    </location>
</feature>
<feature type="transmembrane region" description="Helical" evidence="7">
    <location>
        <begin position="98"/>
        <end position="125"/>
    </location>
</feature>
<evidence type="ECO:0000313" key="11">
    <source>
        <dbReference type="Proteomes" id="UP000019151"/>
    </source>
</evidence>
<keyword evidence="3 7" id="KW-0812">Transmembrane</keyword>
<evidence type="ECO:0000256" key="4">
    <source>
        <dbReference type="ARBA" id="ARBA00022989"/>
    </source>
</evidence>
<keyword evidence="11" id="KW-1185">Reference proteome</keyword>
<dbReference type="PANTHER" id="PTHR30572">
    <property type="entry name" value="MEMBRANE COMPONENT OF TRANSPORTER-RELATED"/>
    <property type="match status" value="1"/>
</dbReference>
<keyword evidence="4 7" id="KW-1133">Transmembrane helix</keyword>
<dbReference type="KEGG" id="gba:J421_2199"/>
<dbReference type="AlphaFoldDB" id="W0RG38"/>
<dbReference type="Proteomes" id="UP000019151">
    <property type="component" value="Chromosome"/>
</dbReference>
<dbReference type="PANTHER" id="PTHR30572:SF4">
    <property type="entry name" value="ABC TRANSPORTER PERMEASE YTRF"/>
    <property type="match status" value="1"/>
</dbReference>
<protein>
    <submittedName>
        <fullName evidence="10">Permease</fullName>
    </submittedName>
</protein>
<keyword evidence="2" id="KW-1003">Cell membrane</keyword>
<dbReference type="NCBIfam" id="TIGR03434">
    <property type="entry name" value="ADOP"/>
    <property type="match status" value="1"/>
</dbReference>
<name>W0RG38_9BACT</name>
<evidence type="ECO:0000313" key="10">
    <source>
        <dbReference type="EMBL" id="AHG89736.1"/>
    </source>
</evidence>
<accession>W0RG38</accession>
<reference evidence="10 11" key="1">
    <citation type="journal article" date="2014" name="Genome Announc.">
        <title>Genome Sequence and Methylome of Soil Bacterium Gemmatirosa kalamazoonensis KBS708T, a Member of the Rarely Cultivated Gemmatimonadetes Phylum.</title>
        <authorList>
            <person name="Debruyn J.M."/>
            <person name="Radosevich M."/>
            <person name="Wommack K.E."/>
            <person name="Polson S.W."/>
            <person name="Hauser L.J."/>
            <person name="Fawaz M.N."/>
            <person name="Korlach J."/>
            <person name="Tsai Y.C."/>
        </authorList>
    </citation>
    <scope>NUCLEOTIDE SEQUENCE [LARGE SCALE GENOMIC DNA]</scope>
    <source>
        <strain evidence="10 11">KBS708</strain>
    </source>
</reference>
<evidence type="ECO:0000256" key="7">
    <source>
        <dbReference type="SAM" id="Phobius"/>
    </source>
</evidence>
<dbReference type="PATRIC" id="fig|861299.3.peg.2236"/>
<evidence type="ECO:0000259" key="9">
    <source>
        <dbReference type="Pfam" id="PF12704"/>
    </source>
</evidence>
<evidence type="ECO:0000256" key="2">
    <source>
        <dbReference type="ARBA" id="ARBA00022475"/>
    </source>
</evidence>
<dbReference type="Pfam" id="PF02687">
    <property type="entry name" value="FtsX"/>
    <property type="match status" value="2"/>
</dbReference>
<organism evidence="10 11">
    <name type="scientific">Gemmatirosa kalamazoonensis</name>
    <dbReference type="NCBI Taxonomy" id="861299"/>
    <lineage>
        <taxon>Bacteria</taxon>
        <taxon>Pseudomonadati</taxon>
        <taxon>Gemmatimonadota</taxon>
        <taxon>Gemmatimonadia</taxon>
        <taxon>Gemmatimonadales</taxon>
        <taxon>Gemmatimonadaceae</taxon>
        <taxon>Gemmatirosa</taxon>
    </lineage>
</organism>
<feature type="transmembrane region" description="Helical" evidence="7">
    <location>
        <begin position="414"/>
        <end position="437"/>
    </location>
</feature>
<dbReference type="InterPro" id="IPR003838">
    <property type="entry name" value="ABC3_permease_C"/>
</dbReference>
<feature type="transmembrane region" description="Helical" evidence="7">
    <location>
        <begin position="359"/>
        <end position="384"/>
    </location>
</feature>
<proteinExistence type="inferred from homology"/>
<keyword evidence="5 7" id="KW-0472">Membrane</keyword>
<dbReference type="STRING" id="861299.J421_2199"/>
<evidence type="ECO:0000256" key="5">
    <source>
        <dbReference type="ARBA" id="ARBA00023136"/>
    </source>
</evidence>
<evidence type="ECO:0000256" key="1">
    <source>
        <dbReference type="ARBA" id="ARBA00004651"/>
    </source>
</evidence>
<dbReference type="HOGENOM" id="CLU_009433_1_0_0"/>
<dbReference type="RefSeq" id="WP_025411224.1">
    <property type="nucleotide sequence ID" value="NZ_CP007128.1"/>
</dbReference>
<dbReference type="NCBIfam" id="NF038403">
    <property type="entry name" value="perm_prefix_1"/>
    <property type="match status" value="1"/>
</dbReference>
<dbReference type="GO" id="GO:0005886">
    <property type="term" value="C:plasma membrane"/>
    <property type="evidence" value="ECO:0007669"/>
    <property type="project" value="UniProtKB-SubCell"/>
</dbReference>
<evidence type="ECO:0000256" key="3">
    <source>
        <dbReference type="ARBA" id="ARBA00022692"/>
    </source>
</evidence>
<feature type="domain" description="MacB-like periplasmic core" evidence="9">
    <location>
        <begin position="621"/>
        <end position="737"/>
    </location>
</feature>
<feature type="transmembrane region" description="Helical" evidence="7">
    <location>
        <begin position="508"/>
        <end position="528"/>
    </location>
</feature>
<dbReference type="EMBL" id="CP007128">
    <property type="protein sequence ID" value="AHG89736.1"/>
    <property type="molecule type" value="Genomic_DNA"/>
</dbReference>
<dbReference type="InterPro" id="IPR047928">
    <property type="entry name" value="Perm_prefix_1"/>
</dbReference>
<comment type="similarity">
    <text evidence="6">Belongs to the ABC-4 integral membrane protein family.</text>
</comment>
<comment type="subcellular location">
    <subcellularLocation>
        <location evidence="1">Cell membrane</location>
        <topology evidence="1">Multi-pass membrane protein</topology>
    </subcellularLocation>
</comment>
<dbReference type="eggNOG" id="COG0577">
    <property type="taxonomic scope" value="Bacteria"/>
</dbReference>
<feature type="domain" description="MacB-like periplasmic core" evidence="9">
    <location>
        <begin position="100"/>
        <end position="318"/>
    </location>
</feature>
<dbReference type="GO" id="GO:0022857">
    <property type="term" value="F:transmembrane transporter activity"/>
    <property type="evidence" value="ECO:0007669"/>
    <property type="project" value="TreeGrafter"/>
</dbReference>
<dbReference type="InterPro" id="IPR025857">
    <property type="entry name" value="MacB_PCD"/>
</dbReference>
<dbReference type="OrthoDB" id="5933722at2"/>